<dbReference type="PRINTS" id="PR01270">
    <property type="entry name" value="HDASUPER"/>
</dbReference>
<evidence type="ECO:0000256" key="1">
    <source>
        <dbReference type="SAM" id="MobiDB-lite"/>
    </source>
</evidence>
<dbReference type="InterPro" id="IPR037138">
    <property type="entry name" value="His_deacetylse_dom_sf"/>
</dbReference>
<dbReference type="InterPro" id="IPR023696">
    <property type="entry name" value="Ureohydrolase_dom_sf"/>
</dbReference>
<dbReference type="GO" id="GO:0040029">
    <property type="term" value="P:epigenetic regulation of gene expression"/>
    <property type="evidence" value="ECO:0007669"/>
    <property type="project" value="TreeGrafter"/>
</dbReference>
<dbReference type="Pfam" id="PF00850">
    <property type="entry name" value="Hist_deacetyl"/>
    <property type="match status" value="1"/>
</dbReference>
<protein>
    <recommendedName>
        <fullName evidence="2">Histone deacetylase domain-containing protein</fullName>
    </recommendedName>
</protein>
<dbReference type="EMBL" id="UINC01041428">
    <property type="protein sequence ID" value="SVB42679.1"/>
    <property type="molecule type" value="Genomic_DNA"/>
</dbReference>
<evidence type="ECO:0000313" key="3">
    <source>
        <dbReference type="EMBL" id="SVB42679.1"/>
    </source>
</evidence>
<organism evidence="3">
    <name type="scientific">marine metagenome</name>
    <dbReference type="NCBI Taxonomy" id="408172"/>
    <lineage>
        <taxon>unclassified sequences</taxon>
        <taxon>metagenomes</taxon>
        <taxon>ecological metagenomes</taxon>
    </lineage>
</organism>
<sequence>MEDAVKNAPSNSVLVADVAFEKHVTGFGHPEQPDRNKAVLQALDNAGISDKFRKVEPRPCEDSDILRCHSGKYLNTVKADVKAGETQLSTGDTTICPASLDIGRLAAGATLAAVDEVLAGKASNAFCVVRPPGHHATPDKGMGFCLFNNIAIAARYAQKKHGIGKILIVDWDVHHGNGTQDVFYEDETVFFFSTHQSPWYPGTGEREETGKGKGLGSTLNRPCPAGSGRDKIVENAFGQDLLTVMNGFRPELILISAGFDSRIGDPLGQFRLVDEDFTSLTGIVLDLAKEYADGKVVSVLEGGYDLNGLGKASVSHAQKLLNA</sequence>
<feature type="domain" description="Histone deacetylase" evidence="2">
    <location>
        <begin position="29"/>
        <end position="318"/>
    </location>
</feature>
<reference evidence="3" key="1">
    <citation type="submission" date="2018-05" db="EMBL/GenBank/DDBJ databases">
        <authorList>
            <person name="Lanie J.A."/>
            <person name="Ng W.-L."/>
            <person name="Kazmierczak K.M."/>
            <person name="Andrzejewski T.M."/>
            <person name="Davidsen T.M."/>
            <person name="Wayne K.J."/>
            <person name="Tettelin H."/>
            <person name="Glass J.I."/>
            <person name="Rusch D."/>
            <person name="Podicherti R."/>
            <person name="Tsui H.-C.T."/>
            <person name="Winkler M.E."/>
        </authorList>
    </citation>
    <scope>NUCLEOTIDE SEQUENCE</scope>
</reference>
<evidence type="ECO:0000259" key="2">
    <source>
        <dbReference type="Pfam" id="PF00850"/>
    </source>
</evidence>
<dbReference type="InterPro" id="IPR000286">
    <property type="entry name" value="HDACs"/>
</dbReference>
<dbReference type="CDD" id="cd09992">
    <property type="entry name" value="HDAC_classII"/>
    <property type="match status" value="1"/>
</dbReference>
<gene>
    <name evidence="3" type="ORF">METZ01_LOCUS195533</name>
</gene>
<dbReference type="PANTHER" id="PTHR10625:SF10">
    <property type="entry name" value="HISTONE DEACETYLASE HDAC1"/>
    <property type="match status" value="1"/>
</dbReference>
<dbReference type="SUPFAM" id="SSF52768">
    <property type="entry name" value="Arginase/deacetylase"/>
    <property type="match status" value="1"/>
</dbReference>
<dbReference type="InterPro" id="IPR023801">
    <property type="entry name" value="His_deacetylse_dom"/>
</dbReference>
<accession>A0A382DX09</accession>
<name>A0A382DX09_9ZZZZ</name>
<proteinExistence type="predicted"/>
<dbReference type="AlphaFoldDB" id="A0A382DX09"/>
<feature type="region of interest" description="Disordered" evidence="1">
    <location>
        <begin position="201"/>
        <end position="220"/>
    </location>
</feature>
<dbReference type="GO" id="GO:0004407">
    <property type="term" value="F:histone deacetylase activity"/>
    <property type="evidence" value="ECO:0007669"/>
    <property type="project" value="TreeGrafter"/>
</dbReference>
<dbReference type="PANTHER" id="PTHR10625">
    <property type="entry name" value="HISTONE DEACETYLASE HDAC1-RELATED"/>
    <property type="match status" value="1"/>
</dbReference>
<dbReference type="Gene3D" id="3.40.800.20">
    <property type="entry name" value="Histone deacetylase domain"/>
    <property type="match status" value="1"/>
</dbReference>